<reference evidence="2 3" key="1">
    <citation type="submission" date="2018-07" db="EMBL/GenBank/DDBJ databases">
        <title>Parabacteroides acidifaciens nov. sp., isolated from human feces.</title>
        <authorList>
            <person name="Wang Y.J."/>
        </authorList>
    </citation>
    <scope>NUCLEOTIDE SEQUENCE [LARGE SCALE GENOMIC DNA]</scope>
    <source>
        <strain evidence="2 3">426-9</strain>
    </source>
</reference>
<dbReference type="InterPro" id="IPR011042">
    <property type="entry name" value="6-blade_b-propeller_TolB-like"/>
</dbReference>
<dbReference type="AlphaFoldDB" id="A0A3D8HBI1"/>
<proteinExistence type="predicted"/>
<sequence>MRTTCNIFLLLCLFACTQGSKNKEKDIKTYTVAWENISSPKVFFADIDTAYFIPLETNDSSQIGEISQLNVSDKLVLSDRKPQSILQFSLDGHFLSAHKAIGNGPGEYVRIDGMYVDKNKDHILVLDAIQNKVLTYDTNFKFIEEKHTPVPFGAMAFSMIEDSTFVYEEGIGTVKSDLKYCLFVQPPNGETRHFLPFEKTMSIHFSPRQSLYHVDDALVFVPTYNDTIYNVFEDRVEPRMRIDFGEQWVDEAFVYNQALGKGPMLFMQKLADQNFIYFFNLMENKTHIYMDFYYKGGAYVSVIDKKDNSNTLVKFSDPDAQMKPLASHGDYFVFPLAQSEFARIADSNNYTFAGKASMVEINNKLNEESNPVLMFVKFK</sequence>
<dbReference type="Proteomes" id="UP000629596">
    <property type="component" value="Unassembled WGS sequence"/>
</dbReference>
<protein>
    <submittedName>
        <fullName evidence="2">6-bladed beta-propeller</fullName>
    </submittedName>
</protein>
<keyword evidence="4" id="KW-1185">Reference proteome</keyword>
<dbReference type="Gene3D" id="2.120.10.30">
    <property type="entry name" value="TolB, C-terminal domain"/>
    <property type="match status" value="1"/>
</dbReference>
<reference evidence="1 4" key="2">
    <citation type="submission" date="2020-08" db="EMBL/GenBank/DDBJ databases">
        <title>Genome public.</title>
        <authorList>
            <person name="Liu C."/>
            <person name="Sun Q."/>
        </authorList>
    </citation>
    <scope>NUCLEOTIDE SEQUENCE [LARGE SCALE GENOMIC DNA]</scope>
    <source>
        <strain evidence="1 4">426_9</strain>
    </source>
</reference>
<dbReference type="RefSeq" id="WP_115500845.1">
    <property type="nucleotide sequence ID" value="NZ_JACRTI010000055.1"/>
</dbReference>
<name>A0A3D8HBI1_9BACT</name>
<dbReference type="EMBL" id="JACRTI010000055">
    <property type="protein sequence ID" value="MBC8603354.1"/>
    <property type="molecule type" value="Genomic_DNA"/>
</dbReference>
<accession>A0A3D8HBI1</accession>
<organism evidence="2 3">
    <name type="scientific">Parabacteroides acidifaciens</name>
    <dbReference type="NCBI Taxonomy" id="2290935"/>
    <lineage>
        <taxon>Bacteria</taxon>
        <taxon>Pseudomonadati</taxon>
        <taxon>Bacteroidota</taxon>
        <taxon>Bacteroidia</taxon>
        <taxon>Bacteroidales</taxon>
        <taxon>Tannerellaceae</taxon>
        <taxon>Parabacteroides</taxon>
    </lineage>
</organism>
<comment type="caution">
    <text evidence="2">The sequence shown here is derived from an EMBL/GenBank/DDBJ whole genome shotgun (WGS) entry which is preliminary data.</text>
</comment>
<dbReference type="EMBL" id="QREV01000055">
    <property type="protein sequence ID" value="RDU47907.1"/>
    <property type="molecule type" value="Genomic_DNA"/>
</dbReference>
<evidence type="ECO:0000313" key="3">
    <source>
        <dbReference type="Proteomes" id="UP000256321"/>
    </source>
</evidence>
<dbReference type="SUPFAM" id="SSF63829">
    <property type="entry name" value="Calcium-dependent phosphotriesterase"/>
    <property type="match status" value="1"/>
</dbReference>
<gene>
    <name evidence="2" type="ORF">DWU89_17100</name>
    <name evidence="1" type="ORF">H8784_16700</name>
</gene>
<evidence type="ECO:0000313" key="1">
    <source>
        <dbReference type="EMBL" id="MBC8603354.1"/>
    </source>
</evidence>
<evidence type="ECO:0000313" key="4">
    <source>
        <dbReference type="Proteomes" id="UP000629596"/>
    </source>
</evidence>
<evidence type="ECO:0000313" key="2">
    <source>
        <dbReference type="EMBL" id="RDU47907.1"/>
    </source>
</evidence>
<dbReference type="Proteomes" id="UP000256321">
    <property type="component" value="Unassembled WGS sequence"/>
</dbReference>
<dbReference type="Pfam" id="PF17170">
    <property type="entry name" value="DUF5128"/>
    <property type="match status" value="1"/>
</dbReference>